<gene>
    <name evidence="3" type="ORF">M6B38_122355</name>
</gene>
<evidence type="ECO:0000313" key="3">
    <source>
        <dbReference type="EMBL" id="KAJ6837338.1"/>
    </source>
</evidence>
<keyword evidence="1" id="KW-0175">Coiled coil</keyword>
<evidence type="ECO:0000256" key="1">
    <source>
        <dbReference type="SAM" id="Coils"/>
    </source>
</evidence>
<dbReference type="AlphaFoldDB" id="A0AAX6H9K4"/>
<keyword evidence="4" id="KW-1185">Reference proteome</keyword>
<protein>
    <submittedName>
        <fullName evidence="3">Uncharacterized protein</fullName>
    </submittedName>
</protein>
<feature type="compositionally biased region" description="Low complexity" evidence="2">
    <location>
        <begin position="95"/>
        <end position="108"/>
    </location>
</feature>
<proteinExistence type="predicted"/>
<evidence type="ECO:0000256" key="2">
    <source>
        <dbReference type="SAM" id="MobiDB-lite"/>
    </source>
</evidence>
<feature type="compositionally biased region" description="Low complexity" evidence="2">
    <location>
        <begin position="200"/>
        <end position="212"/>
    </location>
</feature>
<evidence type="ECO:0000313" key="4">
    <source>
        <dbReference type="Proteomes" id="UP001140949"/>
    </source>
</evidence>
<dbReference type="Proteomes" id="UP001140949">
    <property type="component" value="Unassembled WGS sequence"/>
</dbReference>
<organism evidence="3 4">
    <name type="scientific">Iris pallida</name>
    <name type="common">Sweet iris</name>
    <dbReference type="NCBI Taxonomy" id="29817"/>
    <lineage>
        <taxon>Eukaryota</taxon>
        <taxon>Viridiplantae</taxon>
        <taxon>Streptophyta</taxon>
        <taxon>Embryophyta</taxon>
        <taxon>Tracheophyta</taxon>
        <taxon>Spermatophyta</taxon>
        <taxon>Magnoliopsida</taxon>
        <taxon>Liliopsida</taxon>
        <taxon>Asparagales</taxon>
        <taxon>Iridaceae</taxon>
        <taxon>Iridoideae</taxon>
        <taxon>Irideae</taxon>
        <taxon>Iris</taxon>
    </lineage>
</organism>
<reference evidence="3" key="2">
    <citation type="submission" date="2023-04" db="EMBL/GenBank/DDBJ databases">
        <authorList>
            <person name="Bruccoleri R.E."/>
            <person name="Oakeley E.J."/>
            <person name="Faust A.-M."/>
            <person name="Dessus-Babus S."/>
            <person name="Altorfer M."/>
            <person name="Burckhardt D."/>
            <person name="Oertli M."/>
            <person name="Naumann U."/>
            <person name="Petersen F."/>
            <person name="Wong J."/>
        </authorList>
    </citation>
    <scope>NUCLEOTIDE SEQUENCE</scope>
    <source>
        <strain evidence="3">GSM-AAB239-AS_SAM_17_03QT</strain>
        <tissue evidence="3">Leaf</tissue>
    </source>
</reference>
<name>A0AAX6H9K4_IRIPA</name>
<feature type="coiled-coil region" evidence="1">
    <location>
        <begin position="162"/>
        <end position="189"/>
    </location>
</feature>
<accession>A0AAX6H9K4</accession>
<sequence length="223" mass="24085">MDYSDDSESWSATASLHPELAAHQIARFRNPGWNPPWRDLVPAEPAPPSVSVEWGSRRRRSRSGAGPTRIRNRYPKAFGLAASPATPLDFGSGSGSASASGSEEASSSMEKTQASATLDERKRTADDDVSAGGGCVVSKTMCELQEEEKSLLEHKIILQKELELGRKAYKALQVENKRLKSQQSSLLSERVSAMVASEVSPLPSSSSQFLLPDLNEPLSGNLD</sequence>
<reference evidence="3" key="1">
    <citation type="journal article" date="2023" name="GigaByte">
        <title>Genome assembly of the bearded iris, Iris pallida Lam.</title>
        <authorList>
            <person name="Bruccoleri R.E."/>
            <person name="Oakeley E.J."/>
            <person name="Faust A.M.E."/>
            <person name="Altorfer M."/>
            <person name="Dessus-Babus S."/>
            <person name="Burckhardt D."/>
            <person name="Oertli M."/>
            <person name="Naumann U."/>
            <person name="Petersen F."/>
            <person name="Wong J."/>
        </authorList>
    </citation>
    <scope>NUCLEOTIDE SEQUENCE</scope>
    <source>
        <strain evidence="3">GSM-AAB239-AS_SAM_17_03QT</strain>
    </source>
</reference>
<dbReference type="EMBL" id="JANAVB010011399">
    <property type="protein sequence ID" value="KAJ6837338.1"/>
    <property type="molecule type" value="Genomic_DNA"/>
</dbReference>
<dbReference type="PANTHER" id="PTHR35099:SF2">
    <property type="entry name" value="OS02G0182700 PROTEIN"/>
    <property type="match status" value="1"/>
</dbReference>
<feature type="region of interest" description="Disordered" evidence="2">
    <location>
        <begin position="200"/>
        <end position="223"/>
    </location>
</feature>
<dbReference type="PANTHER" id="PTHR35099">
    <property type="entry name" value="OS02G0182700 PROTEIN"/>
    <property type="match status" value="1"/>
</dbReference>
<comment type="caution">
    <text evidence="3">The sequence shown here is derived from an EMBL/GenBank/DDBJ whole genome shotgun (WGS) entry which is preliminary data.</text>
</comment>
<feature type="region of interest" description="Disordered" evidence="2">
    <location>
        <begin position="29"/>
        <end position="132"/>
    </location>
</feature>